<dbReference type="Gene3D" id="3.20.20.140">
    <property type="entry name" value="Metal-dependent hydrolases"/>
    <property type="match status" value="1"/>
</dbReference>
<accession>A0ABP2A3B3</accession>
<dbReference type="SUPFAM" id="SSF51556">
    <property type="entry name" value="Metallo-dependent hydrolases"/>
    <property type="match status" value="1"/>
</dbReference>
<dbReference type="Pfam" id="PF01244">
    <property type="entry name" value="Peptidase_M19"/>
    <property type="match status" value="1"/>
</dbReference>
<dbReference type="InterPro" id="IPR008257">
    <property type="entry name" value="Pept_M19"/>
</dbReference>
<dbReference type="CDD" id="cd01301">
    <property type="entry name" value="rDP_like"/>
    <property type="match status" value="1"/>
</dbReference>
<comment type="caution">
    <text evidence="1">The sequence shown here is derived from an EMBL/GenBank/DDBJ whole genome shotgun (WGS) entry which is preliminary data.</text>
</comment>
<gene>
    <name evidence="1" type="ORF">Ga0061061_10235</name>
</gene>
<protein>
    <submittedName>
        <fullName evidence="1">Zn-dependent dipeptidase, microsomal dipeptidase homolog</fullName>
    </submittedName>
</protein>
<dbReference type="PROSITE" id="PS51365">
    <property type="entry name" value="RENAL_DIPEPTIDASE_2"/>
    <property type="match status" value="1"/>
</dbReference>
<dbReference type="EMBL" id="CYHC01000002">
    <property type="protein sequence ID" value="CUA85353.1"/>
    <property type="molecule type" value="Genomic_DNA"/>
</dbReference>
<reference evidence="1 2" key="1">
    <citation type="submission" date="2015-08" db="EMBL/GenBank/DDBJ databases">
        <authorList>
            <person name="Varghese N."/>
        </authorList>
    </citation>
    <scope>NUCLEOTIDE SEQUENCE [LARGE SCALE GENOMIC DNA]</scope>
    <source>
        <strain evidence="1 2">DSM 18167</strain>
    </source>
</reference>
<name>A0ABP2A3B3_9HYPH</name>
<dbReference type="InterPro" id="IPR032466">
    <property type="entry name" value="Metal_Hydrolase"/>
</dbReference>
<evidence type="ECO:0000313" key="2">
    <source>
        <dbReference type="Proteomes" id="UP000182178"/>
    </source>
</evidence>
<organism evidence="1 2">
    <name type="scientific">Chelatococcus sambhunathii</name>
    <dbReference type="NCBI Taxonomy" id="363953"/>
    <lineage>
        <taxon>Bacteria</taxon>
        <taxon>Pseudomonadati</taxon>
        <taxon>Pseudomonadota</taxon>
        <taxon>Alphaproteobacteria</taxon>
        <taxon>Hyphomicrobiales</taxon>
        <taxon>Chelatococcaceae</taxon>
        <taxon>Chelatococcus</taxon>
    </lineage>
</organism>
<dbReference type="Proteomes" id="UP000182178">
    <property type="component" value="Unassembled WGS sequence"/>
</dbReference>
<dbReference type="PANTHER" id="PTHR10443:SF12">
    <property type="entry name" value="DIPEPTIDASE"/>
    <property type="match status" value="1"/>
</dbReference>
<keyword evidence="2" id="KW-1185">Reference proteome</keyword>
<dbReference type="PANTHER" id="PTHR10443">
    <property type="entry name" value="MICROSOMAL DIPEPTIDASE"/>
    <property type="match status" value="1"/>
</dbReference>
<proteinExistence type="predicted"/>
<evidence type="ECO:0000313" key="1">
    <source>
        <dbReference type="EMBL" id="CUA85353.1"/>
    </source>
</evidence>
<sequence>MASAPTTGSTEGKEELVQVAAHRSPARDDALDKALRLLETLPLVDGHNDLPWVIREDVRARGDVFAYELTREHQDGDTDIPRLLAGRVSAQFWAAFIPTHVPHPGRTTLEQIDVILRLQEAHPDVFMPATKASDIAKAKKLGRIASFIAVEGGVGLENSLAPLRVWHAAGARLMTLCHNETLDWVDSATDAPRHGGLTAFGRAVVRELNRLGMIVDCAHVSHDVMRQVLDVSRAPVVFSHSNAFALCDHPRNVPDDVLARVRGNGGIVMATFVPDFIGQQSRDWMRPLKDEFGKSRHDIDMGAAVAARARDAGPWPRSTLEQLCDHIEYIADKAGLRHVGIGSDFFGGPTPPGLEDASRFPHLLAELIRRGWSDDAIAGIASRNFLRAFRTVERIGRELRKSEKPALGTVEEIDGR</sequence>